<reference evidence="4 5" key="1">
    <citation type="submission" date="2013-04" db="EMBL/GenBank/DDBJ databases">
        <title>The Genome Sequence of Bacteroides vulgatus dnLKV7.</title>
        <authorList>
            <consortium name="The Broad Institute Genomics Platform"/>
            <consortium name="The Broad Institute Genome Sequencing Center for Infectious Disease"/>
            <person name="Earl A."/>
            <person name="Xavier R."/>
            <person name="Kuhn K."/>
            <person name="Stappenbeck T."/>
            <person name="Walker B."/>
            <person name="Young S."/>
            <person name="Zeng Q."/>
            <person name="Gargeya S."/>
            <person name="Fitzgerald M."/>
            <person name="Haas B."/>
            <person name="Abouelleil A."/>
            <person name="Allen A.W."/>
            <person name="Alvarado L."/>
            <person name="Arachchi H.M."/>
            <person name="Berlin A.M."/>
            <person name="Chapman S.B."/>
            <person name="Gainer-Dewar J."/>
            <person name="Goldberg J."/>
            <person name="Griggs A."/>
            <person name="Gujja S."/>
            <person name="Hansen M."/>
            <person name="Howarth C."/>
            <person name="Imamovic A."/>
            <person name="Ireland A."/>
            <person name="Larimer J."/>
            <person name="McCowan C."/>
            <person name="Murphy C."/>
            <person name="Pearson M."/>
            <person name="Poon T.W."/>
            <person name="Priest M."/>
            <person name="Roberts A."/>
            <person name="Saif S."/>
            <person name="Shea T."/>
            <person name="Sisk P."/>
            <person name="Sykes S."/>
            <person name="Wortman J."/>
            <person name="Nusbaum C."/>
            <person name="Birren B."/>
        </authorList>
    </citation>
    <scope>NUCLEOTIDE SEQUENCE [LARGE SCALE GENOMIC DNA]</scope>
    <source>
        <strain evidence="5">dnLKV7</strain>
    </source>
</reference>
<dbReference type="AlphaFoldDB" id="R9HNV3"/>
<protein>
    <recommendedName>
        <fullName evidence="1">DNA 3'-5' helicase II</fullName>
    </recommendedName>
</protein>
<evidence type="ECO:0000256" key="1">
    <source>
        <dbReference type="ARBA" id="ARBA00034923"/>
    </source>
</evidence>
<dbReference type="GO" id="GO:0005524">
    <property type="term" value="F:ATP binding"/>
    <property type="evidence" value="ECO:0007669"/>
    <property type="project" value="InterPro"/>
</dbReference>
<organism evidence="4 5">
    <name type="scientific">Phocaeicola vulgatus dnLKV7</name>
    <dbReference type="NCBI Taxonomy" id="1235786"/>
    <lineage>
        <taxon>Bacteria</taxon>
        <taxon>Pseudomonadati</taxon>
        <taxon>Bacteroidota</taxon>
        <taxon>Bacteroidia</taxon>
        <taxon>Bacteroidales</taxon>
        <taxon>Bacteroidaceae</taxon>
        <taxon>Phocaeicola</taxon>
    </lineage>
</organism>
<dbReference type="Gene3D" id="3.40.50.300">
    <property type="entry name" value="P-loop containing nucleotide triphosphate hydrolases"/>
    <property type="match status" value="3"/>
</dbReference>
<dbReference type="GO" id="GO:0003677">
    <property type="term" value="F:DNA binding"/>
    <property type="evidence" value="ECO:0007669"/>
    <property type="project" value="InterPro"/>
</dbReference>
<dbReference type="EMBL" id="ASSN01000017">
    <property type="protein sequence ID" value="EOS02890.1"/>
    <property type="molecule type" value="Genomic_DNA"/>
</dbReference>
<evidence type="ECO:0000313" key="5">
    <source>
        <dbReference type="Proteomes" id="UP000014151"/>
    </source>
</evidence>
<dbReference type="PANTHER" id="PTHR11070:SF2">
    <property type="entry name" value="ATP-DEPENDENT DNA HELICASE SRS2"/>
    <property type="match status" value="1"/>
</dbReference>
<accession>R9HNV3</accession>
<proteinExistence type="predicted"/>
<gene>
    <name evidence="4" type="ORF">C800_02403</name>
</gene>
<keyword evidence="2" id="KW-0175">Coiled coil</keyword>
<dbReference type="Pfam" id="PF01443">
    <property type="entry name" value="Viral_helicase1"/>
    <property type="match status" value="1"/>
</dbReference>
<sequence length="630" mass="72254">MEQIKDSFKHDFNLAVKSFNEKDYKTFFRNIRPAMELLGKLAIYDILGENDAIDLLEGDTSIEWKRDAKIYKISQYPANHKPTGREFCELVPQVYYTKHSDITTTRLDEKKKRLKRGLDSCASALSRYYSIASEFGSHTGSTDMDVKVQAIGCASFFMGYFDYMKSNKVLSSSTIVFLQGLDVFQYDNPSVVEESSRQIEELITEIEKKETDLLSAQKLQAVAEQQRLEAEQHTFEVESQLEVLQKQIADLQEQLANKQAVDTKNIEISSVGIKAPSVQEKGSYHFKEIMRGVAKGNDVDENSMDDDQLDLIEYTNDKSMLVAGCAGSGKSVIAMHKAEQLYAEGEDVILIAYTKSLNGFMRVGKPDASFRFYYHHQWKKLNMPKADYIIVDEIQDFTREEIQEFIAATKKCFLFFGDTAQSIYRQYGKQTMTIAQISEMTGLNTLQLFNNYRLPRPVAKITQNYVGVDVPEYKEKVYQNKETELPRFVHTETPEEEFSSIVQIVAQHPNKSIGILYHSNESVLQMSKHMIERGFQCEFKYNDTDGEKHNVSNLNFNTLIPKIMTYHSAKGLQFDIVILPQYNGAFDVESKKALYVAMTRTMHKLYVLYLTLELLSPLKEVPSHLYLKSL</sequence>
<feature type="coiled-coil region" evidence="2">
    <location>
        <begin position="192"/>
        <end position="261"/>
    </location>
</feature>
<dbReference type="RefSeq" id="WP_016213097.1">
    <property type="nucleotide sequence ID" value="NZ_KE159476.1"/>
</dbReference>
<dbReference type="SUPFAM" id="SSF52540">
    <property type="entry name" value="P-loop containing nucleoside triphosphate hydrolases"/>
    <property type="match status" value="1"/>
</dbReference>
<dbReference type="GO" id="GO:0000725">
    <property type="term" value="P:recombinational repair"/>
    <property type="evidence" value="ECO:0007669"/>
    <property type="project" value="TreeGrafter"/>
</dbReference>
<evidence type="ECO:0000313" key="4">
    <source>
        <dbReference type="EMBL" id="EOS02890.1"/>
    </source>
</evidence>
<evidence type="ECO:0000259" key="3">
    <source>
        <dbReference type="Pfam" id="PF01443"/>
    </source>
</evidence>
<dbReference type="InterPro" id="IPR000212">
    <property type="entry name" value="DNA_helicase_UvrD/REP"/>
</dbReference>
<dbReference type="PATRIC" id="fig|1235786.3.peg.2507"/>
<comment type="caution">
    <text evidence="4">The sequence shown here is derived from an EMBL/GenBank/DDBJ whole genome shotgun (WGS) entry which is preliminary data.</text>
</comment>
<dbReference type="GO" id="GO:0043138">
    <property type="term" value="F:3'-5' DNA helicase activity"/>
    <property type="evidence" value="ECO:0007669"/>
    <property type="project" value="TreeGrafter"/>
</dbReference>
<evidence type="ECO:0000256" key="2">
    <source>
        <dbReference type="SAM" id="Coils"/>
    </source>
</evidence>
<dbReference type="HOGENOM" id="CLU_433922_0_0_10"/>
<dbReference type="PANTHER" id="PTHR11070">
    <property type="entry name" value="UVRD / RECB / PCRA DNA HELICASE FAMILY MEMBER"/>
    <property type="match status" value="1"/>
</dbReference>
<dbReference type="InterPro" id="IPR027351">
    <property type="entry name" value="(+)RNA_virus_helicase_core_dom"/>
</dbReference>
<dbReference type="Proteomes" id="UP000014151">
    <property type="component" value="Unassembled WGS sequence"/>
</dbReference>
<dbReference type="InterPro" id="IPR027417">
    <property type="entry name" value="P-loop_NTPase"/>
</dbReference>
<name>R9HNV3_PHOVU</name>
<feature type="domain" description="(+)RNA virus helicase C-terminal" evidence="3">
    <location>
        <begin position="321"/>
        <end position="607"/>
    </location>
</feature>